<organism evidence="3 4">
    <name type="scientific">Elstera cyanobacteriorum</name>
    <dbReference type="NCBI Taxonomy" id="2022747"/>
    <lineage>
        <taxon>Bacteria</taxon>
        <taxon>Pseudomonadati</taxon>
        <taxon>Pseudomonadota</taxon>
        <taxon>Alphaproteobacteria</taxon>
        <taxon>Rhodospirillales</taxon>
        <taxon>Rhodospirillaceae</taxon>
        <taxon>Elstera</taxon>
    </lineage>
</organism>
<dbReference type="RefSeq" id="WP_094408134.1">
    <property type="nucleotide sequence ID" value="NZ_BMJZ01000006.1"/>
</dbReference>
<comment type="caution">
    <text evidence="3">The sequence shown here is derived from an EMBL/GenBank/DDBJ whole genome shotgun (WGS) entry which is preliminary data.</text>
</comment>
<dbReference type="InterPro" id="IPR032710">
    <property type="entry name" value="NTF2-like_dom_sf"/>
</dbReference>
<feature type="domain" description="Tim44-like" evidence="2">
    <location>
        <begin position="76"/>
        <end position="203"/>
    </location>
</feature>
<keyword evidence="4" id="KW-1185">Reference proteome</keyword>
<dbReference type="Pfam" id="PF04280">
    <property type="entry name" value="Tim44"/>
    <property type="match status" value="1"/>
</dbReference>
<proteinExistence type="predicted"/>
<dbReference type="OrthoDB" id="9798618at2"/>
<sequence>MLESIVLFAVIAAFLLYRLLSVLGQRTGEERQRPNPMERTPETAMPEGAAAPGKILPFPGPSQRPTPRPVDEPRSLLEGVAELKQFDGSFDEPQFLSGARMAFEMIVKAFAEGDSAALRPLLSDDVFRDFNAAIQQRGGPEPVPLVRVIAADLADVRMDGPLALVTVRFVSEQTGGEEVIDLWTFTRDVRTKDPNWQLCKTRAGAA</sequence>
<dbReference type="InterPro" id="IPR007379">
    <property type="entry name" value="Tim44-like_dom"/>
</dbReference>
<evidence type="ECO:0000256" key="1">
    <source>
        <dbReference type="SAM" id="MobiDB-lite"/>
    </source>
</evidence>
<dbReference type="PANTHER" id="PTHR41542:SF1">
    <property type="entry name" value="BLL5807 PROTEIN"/>
    <property type="match status" value="1"/>
</dbReference>
<feature type="region of interest" description="Disordered" evidence="1">
    <location>
        <begin position="28"/>
        <end position="72"/>
    </location>
</feature>
<reference evidence="3 4" key="1">
    <citation type="submission" date="2017-07" db="EMBL/GenBank/DDBJ databases">
        <title>Elstera cyanobacteriorum sp. nov., a novel bacterium isolated from cyanobacterial aggregates in a eutrophic lake.</title>
        <authorList>
            <person name="Cai H."/>
        </authorList>
    </citation>
    <scope>NUCLEOTIDE SEQUENCE [LARGE SCALE GENOMIC DNA]</scope>
    <source>
        <strain evidence="3 4">TH019</strain>
    </source>
</reference>
<protein>
    <recommendedName>
        <fullName evidence="2">Tim44-like domain-containing protein</fullName>
    </recommendedName>
</protein>
<gene>
    <name evidence="3" type="ORF">CHR90_06230</name>
</gene>
<name>A0A255XTF5_9PROT</name>
<dbReference type="SMART" id="SM00978">
    <property type="entry name" value="Tim44"/>
    <property type="match status" value="1"/>
</dbReference>
<dbReference type="AlphaFoldDB" id="A0A255XTF5"/>
<dbReference type="NCBIfam" id="NF033779">
    <property type="entry name" value="Tim44_TimA_adap"/>
    <property type="match status" value="1"/>
</dbReference>
<evidence type="ECO:0000313" key="4">
    <source>
        <dbReference type="Proteomes" id="UP000216361"/>
    </source>
</evidence>
<dbReference type="EMBL" id="NOXS01000030">
    <property type="protein sequence ID" value="OYQ19715.1"/>
    <property type="molecule type" value="Genomic_DNA"/>
</dbReference>
<accession>A0A255XTF5</accession>
<evidence type="ECO:0000259" key="2">
    <source>
        <dbReference type="SMART" id="SM00978"/>
    </source>
</evidence>
<evidence type="ECO:0000313" key="3">
    <source>
        <dbReference type="EMBL" id="OYQ19715.1"/>
    </source>
</evidence>
<dbReference type="SUPFAM" id="SSF54427">
    <property type="entry name" value="NTF2-like"/>
    <property type="match status" value="1"/>
</dbReference>
<feature type="compositionally biased region" description="Pro residues" evidence="1">
    <location>
        <begin position="58"/>
        <end position="68"/>
    </location>
</feature>
<dbReference type="Gene3D" id="3.10.450.240">
    <property type="match status" value="1"/>
</dbReference>
<dbReference type="Proteomes" id="UP000216361">
    <property type="component" value="Unassembled WGS sequence"/>
</dbReference>
<dbReference type="PANTHER" id="PTHR41542">
    <property type="entry name" value="BLL5807 PROTEIN"/>
    <property type="match status" value="1"/>
</dbReference>